<dbReference type="AlphaFoldDB" id="A0A1H9YF76"/>
<dbReference type="Pfam" id="PF00583">
    <property type="entry name" value="Acetyltransf_1"/>
    <property type="match status" value="1"/>
</dbReference>
<dbReference type="InterPro" id="IPR017255">
    <property type="entry name" value="AcTrfase_GNAT_prd"/>
</dbReference>
<evidence type="ECO:0000259" key="1">
    <source>
        <dbReference type="PROSITE" id="PS51186"/>
    </source>
</evidence>
<feature type="domain" description="N-acetyltransferase" evidence="1">
    <location>
        <begin position="1"/>
        <end position="165"/>
    </location>
</feature>
<dbReference type="InterPro" id="IPR016181">
    <property type="entry name" value="Acyl_CoA_acyltransferase"/>
</dbReference>
<dbReference type="InterPro" id="IPR000182">
    <property type="entry name" value="GNAT_dom"/>
</dbReference>
<dbReference type="CDD" id="cd04301">
    <property type="entry name" value="NAT_SF"/>
    <property type="match status" value="1"/>
</dbReference>
<dbReference type="PANTHER" id="PTHR43415:SF3">
    <property type="entry name" value="GNAT-FAMILY ACETYLTRANSFERASE"/>
    <property type="match status" value="1"/>
</dbReference>
<evidence type="ECO:0000313" key="3">
    <source>
        <dbReference type="Proteomes" id="UP000198618"/>
    </source>
</evidence>
<sequence length="165" mass="18779">MDIREIQHSDAEKLADLMQQVDESSQYMLWEAGERKITTEGSQKMITGILESRNSNLFVAEDNGKLMGYLLAIGGNAKRNKHAAYLVIGIHSECRGKGVGTLLFNEVERWAMDQNVHRLELTVVTQNEAGLSLYRKMGFEIEGTKRDSLLIDDKYVDEYYMSKLL</sequence>
<dbReference type="Gene3D" id="3.40.630.30">
    <property type="match status" value="1"/>
</dbReference>
<dbReference type="EMBL" id="FOHE01000001">
    <property type="protein sequence ID" value="SES67598.1"/>
    <property type="molecule type" value="Genomic_DNA"/>
</dbReference>
<dbReference type="SUPFAM" id="SSF55729">
    <property type="entry name" value="Acyl-CoA N-acyltransferases (Nat)"/>
    <property type="match status" value="1"/>
</dbReference>
<keyword evidence="2" id="KW-0808">Transferase</keyword>
<dbReference type="PANTHER" id="PTHR43415">
    <property type="entry name" value="SPERMIDINE N(1)-ACETYLTRANSFERASE"/>
    <property type="match status" value="1"/>
</dbReference>
<keyword evidence="3" id="KW-1185">Reference proteome</keyword>
<dbReference type="PIRSF" id="PIRSF037663">
    <property type="entry name" value="Acetyltransf_GNAT_prd"/>
    <property type="match status" value="1"/>
</dbReference>
<dbReference type="RefSeq" id="WP_090866213.1">
    <property type="nucleotide sequence ID" value="NZ_FOHE01000001.1"/>
</dbReference>
<dbReference type="Proteomes" id="UP000198618">
    <property type="component" value="Unassembled WGS sequence"/>
</dbReference>
<accession>A0A1H9YF76</accession>
<name>A0A1H9YF76_9BACI</name>
<dbReference type="GO" id="GO:0016747">
    <property type="term" value="F:acyltransferase activity, transferring groups other than amino-acyl groups"/>
    <property type="evidence" value="ECO:0007669"/>
    <property type="project" value="InterPro"/>
</dbReference>
<dbReference type="STRING" id="930131.SAMN05216389_101365"/>
<evidence type="ECO:0000313" key="2">
    <source>
        <dbReference type="EMBL" id="SES67598.1"/>
    </source>
</evidence>
<proteinExistence type="predicted"/>
<protein>
    <submittedName>
        <fullName evidence="2">Protein N-acetyltransferase, RimJ/RimL family</fullName>
    </submittedName>
</protein>
<dbReference type="PROSITE" id="PS51186">
    <property type="entry name" value="GNAT"/>
    <property type="match status" value="1"/>
</dbReference>
<reference evidence="2 3" key="1">
    <citation type="submission" date="2016-10" db="EMBL/GenBank/DDBJ databases">
        <authorList>
            <person name="de Groot N.N."/>
        </authorList>
    </citation>
    <scope>NUCLEOTIDE SEQUENCE [LARGE SCALE GENOMIC DNA]</scope>
    <source>
        <strain evidence="2 3">IBRC-M 10780</strain>
    </source>
</reference>
<dbReference type="OrthoDB" id="948250at2"/>
<organism evidence="2 3">
    <name type="scientific">Oceanobacillus limi</name>
    <dbReference type="NCBI Taxonomy" id="930131"/>
    <lineage>
        <taxon>Bacteria</taxon>
        <taxon>Bacillati</taxon>
        <taxon>Bacillota</taxon>
        <taxon>Bacilli</taxon>
        <taxon>Bacillales</taxon>
        <taxon>Bacillaceae</taxon>
        <taxon>Oceanobacillus</taxon>
    </lineage>
</organism>
<gene>
    <name evidence="2" type="ORF">SAMN05216389_101365</name>
</gene>